<sequence length="198" mass="21862">MADISDADTSEGELIDLQVSPVVRQIPYITLSGFWCDQLLAYPGRQGQRGDDHSISNFGNSYLFIKAFHSPPCSRSNNCRPVTAFKVAAPRHDGALTNFEASIFRTSRKKYATTKSETIDECLALGGTPCGRKLHPEPKAEDLSPIREWSAALAVQVRYQLITPDDKTMVMTELSDNPGSTCRIKSFLSGCQHHLCLP</sequence>
<gene>
    <name evidence="1" type="ORF">GWK47_047039</name>
</gene>
<dbReference type="EMBL" id="JACEEZ010011733">
    <property type="protein sequence ID" value="KAG0721151.1"/>
    <property type="molecule type" value="Genomic_DNA"/>
</dbReference>
<evidence type="ECO:0000313" key="2">
    <source>
        <dbReference type="Proteomes" id="UP000770661"/>
    </source>
</evidence>
<evidence type="ECO:0000313" key="1">
    <source>
        <dbReference type="EMBL" id="KAG0721151.1"/>
    </source>
</evidence>
<name>A0A8J4YDB8_CHIOP</name>
<reference evidence="1" key="1">
    <citation type="submission" date="2020-07" db="EMBL/GenBank/DDBJ databases">
        <title>The High-quality genome of the commercially important snow crab, Chionoecetes opilio.</title>
        <authorList>
            <person name="Jeong J.-H."/>
            <person name="Ryu S."/>
        </authorList>
    </citation>
    <scope>NUCLEOTIDE SEQUENCE</scope>
    <source>
        <strain evidence="1">MADBK_172401_WGS</strain>
        <tissue evidence="1">Digestive gland</tissue>
    </source>
</reference>
<dbReference type="Proteomes" id="UP000770661">
    <property type="component" value="Unassembled WGS sequence"/>
</dbReference>
<organism evidence="1 2">
    <name type="scientific">Chionoecetes opilio</name>
    <name type="common">Atlantic snow crab</name>
    <name type="synonym">Cancer opilio</name>
    <dbReference type="NCBI Taxonomy" id="41210"/>
    <lineage>
        <taxon>Eukaryota</taxon>
        <taxon>Metazoa</taxon>
        <taxon>Ecdysozoa</taxon>
        <taxon>Arthropoda</taxon>
        <taxon>Crustacea</taxon>
        <taxon>Multicrustacea</taxon>
        <taxon>Malacostraca</taxon>
        <taxon>Eumalacostraca</taxon>
        <taxon>Eucarida</taxon>
        <taxon>Decapoda</taxon>
        <taxon>Pleocyemata</taxon>
        <taxon>Brachyura</taxon>
        <taxon>Eubrachyura</taxon>
        <taxon>Majoidea</taxon>
        <taxon>Majidae</taxon>
        <taxon>Chionoecetes</taxon>
    </lineage>
</organism>
<dbReference type="AlphaFoldDB" id="A0A8J4YDB8"/>
<proteinExistence type="predicted"/>
<accession>A0A8J4YDB8</accession>
<dbReference type="OrthoDB" id="6417410at2759"/>
<keyword evidence="2" id="KW-1185">Reference proteome</keyword>
<comment type="caution">
    <text evidence="1">The sequence shown here is derived from an EMBL/GenBank/DDBJ whole genome shotgun (WGS) entry which is preliminary data.</text>
</comment>
<protein>
    <submittedName>
        <fullName evidence="1">Uncharacterized protein</fullName>
    </submittedName>
</protein>